<keyword evidence="2" id="KW-0479">Metal-binding</keyword>
<dbReference type="SUPFAM" id="SSF52980">
    <property type="entry name" value="Restriction endonuclease-like"/>
    <property type="match status" value="1"/>
</dbReference>
<dbReference type="Gene3D" id="1.10.3170.10">
    <property type="entry name" value="Recbcd, chain B, domain 2"/>
    <property type="match status" value="1"/>
</dbReference>
<proteinExistence type="inferred from homology"/>
<keyword evidence="10" id="KW-0238">DNA-binding</keyword>
<keyword evidence="8" id="KW-0067">ATP-binding</keyword>
<accession>A0A6J6V5K6</accession>
<keyword evidence="7" id="KW-0269">Exonuclease</keyword>
<dbReference type="InterPro" id="IPR011335">
    <property type="entry name" value="Restrct_endonuc-II-like"/>
</dbReference>
<dbReference type="InterPro" id="IPR014017">
    <property type="entry name" value="DNA_helicase_UvrD-like_C"/>
</dbReference>
<dbReference type="SUPFAM" id="SSF52540">
    <property type="entry name" value="P-loop containing nucleoside triphosphate hydrolases"/>
    <property type="match status" value="1"/>
</dbReference>
<dbReference type="AlphaFoldDB" id="A0A6J6V5K6"/>
<keyword evidence="4" id="KW-0227">DNA damage</keyword>
<dbReference type="GO" id="GO:0000725">
    <property type="term" value="P:recombinational repair"/>
    <property type="evidence" value="ECO:0007669"/>
    <property type="project" value="TreeGrafter"/>
</dbReference>
<dbReference type="CDD" id="cd22352">
    <property type="entry name" value="RecB_C-like"/>
    <property type="match status" value="1"/>
</dbReference>
<keyword evidence="3" id="KW-0547">Nucleotide-binding</keyword>
<evidence type="ECO:0000256" key="2">
    <source>
        <dbReference type="ARBA" id="ARBA00022723"/>
    </source>
</evidence>
<name>A0A6J6V5K6_9ZZZZ</name>
<dbReference type="InterPro" id="IPR027417">
    <property type="entry name" value="P-loop_NTPase"/>
</dbReference>
<dbReference type="GO" id="GO:0046872">
    <property type="term" value="F:metal ion binding"/>
    <property type="evidence" value="ECO:0007669"/>
    <property type="project" value="UniProtKB-KW"/>
</dbReference>
<sequence>MTQQNELDLKGALPLSGRLVVEASAGTGKTYSLTALVVRYVAERNVAASELLVVTFTRAAAGELRDRTRKALFDARQVVVSGEVPERHPWMGSLLAGHEGEIEARLNNIEQAISTFDDATITTIHGFCQQALRQLGLRSGARLGSELVENTRDVVDEVCRDLVVQRLAPQAGALSWPAMKRNAPNKVLTQLTEAVNALLNNPGAHPAPQVAAGIVPANHDTIERLADWVAVVDEAVKRVRERRSDRHELGYDDLVTQLRDAVTDEANGEEARRMLQSRYRLVLVDEFQDTDPVQWQIFDRAFGDGQVVITVGDPKQAIYRFRGADVHAYLRATSGVDKKELLTNFRSDRELVEATLGLIGGVHLGDSRIAVTPVRTPESAPVRALPAGAPLQIRWVPRLAELLGNKPPTWERIEKPATKSRLAEYVTLGSKVSSPRARRAILGDLARTVVELLENEHYGEGTSARRVTPGDIAVLVPSHANAEQVVGALNRAGVPVVRTRTGSVFATAAAQQWRVLLAALERPAYAPLVRAAGLGVFLHEAPASLDPDSPGSTARVAELQQLCARWADLLADHSVLTWYDHVRAESGLVEHLLADLTGERELTDLDHIAEVLASELPGSGHSAAAVRRCLERLVGESDGSDDLGPQMRRIDSDAEAVQVTTLHACKGLQYPIVLIPFSWSMPSNKGPLIYNGAEGRVIDVATKQGWAGGGIPESDKGREHRSNIERRADQLRLLYVGLTRGEHRTVVWWAPGKDAPKSALTIVLFDRDEHGVPLNTPPTDVDSAVTKSALKIPSFEPTDTEVAAKLAALSGRVPGLIDVSTVPARTAVSRWGGPPAATAPATLAIADAGGRSAANPAWRRWSFTGISRTRDEPYSPMSPSPAAPVVGGLDEPGNVDDVAAPRHTPLSGPAVPLADVAAGTAFGTLVHEVLEKFNPTSADLDVELLEVVEAALRRNRVPVDAGVLARGLVLAANTPLGPLAGGLRLADIDRADRLAELEFDLPLASGSGQIASADIGRVLLATLDGADAMRPYAVELAAGRFAVDLAGFLQGSIDAVLRIPAAGGGHRYLVVDYKTNRLHARGAADPLASYHPDLLVPAMEHSDYPLQALLYSVALHRYLRWRLPGYEPSKHLGGIAYLFVRGMVGAATPTHDGVPYGVFSWQPPAAAVLALEELFATGRAA</sequence>
<dbReference type="GO" id="GO:0003677">
    <property type="term" value="F:DNA binding"/>
    <property type="evidence" value="ECO:0007669"/>
    <property type="project" value="UniProtKB-KW"/>
</dbReference>
<dbReference type="PANTHER" id="PTHR11070:SF23">
    <property type="entry name" value="RECBCD ENZYME SUBUNIT RECB"/>
    <property type="match status" value="1"/>
</dbReference>
<dbReference type="InterPro" id="IPR014016">
    <property type="entry name" value="UvrD-like_ATP-bd"/>
</dbReference>
<keyword evidence="1" id="KW-0540">Nuclease</keyword>
<evidence type="ECO:0000256" key="15">
    <source>
        <dbReference type="ARBA" id="ARBA00048988"/>
    </source>
</evidence>
<dbReference type="EC" id="5.6.2.4" evidence="14"/>
<protein>
    <recommendedName>
        <fullName evidence="14">DNA 3'-5' helicase</fullName>
        <ecNumber evidence="14">5.6.2.4</ecNumber>
    </recommendedName>
</protein>
<dbReference type="PROSITE" id="PS51217">
    <property type="entry name" value="UVRD_HELICASE_CTER"/>
    <property type="match status" value="1"/>
</dbReference>
<evidence type="ECO:0000256" key="13">
    <source>
        <dbReference type="ARBA" id="ARBA00034617"/>
    </source>
</evidence>
<evidence type="ECO:0000259" key="17">
    <source>
        <dbReference type="PROSITE" id="PS51198"/>
    </source>
</evidence>
<organism evidence="19">
    <name type="scientific">freshwater metagenome</name>
    <dbReference type="NCBI Taxonomy" id="449393"/>
    <lineage>
        <taxon>unclassified sequences</taxon>
        <taxon>metagenomes</taxon>
        <taxon>ecological metagenomes</taxon>
    </lineage>
</organism>
<evidence type="ECO:0000256" key="10">
    <source>
        <dbReference type="ARBA" id="ARBA00023125"/>
    </source>
</evidence>
<dbReference type="Pfam" id="PF12705">
    <property type="entry name" value="PDDEXK_1"/>
    <property type="match status" value="1"/>
</dbReference>
<evidence type="ECO:0000256" key="7">
    <source>
        <dbReference type="ARBA" id="ARBA00022839"/>
    </source>
</evidence>
<dbReference type="GO" id="GO:0005829">
    <property type="term" value="C:cytosol"/>
    <property type="evidence" value="ECO:0007669"/>
    <property type="project" value="TreeGrafter"/>
</dbReference>
<feature type="domain" description="UvrD-like helicase C-terminal" evidence="18">
    <location>
        <begin position="382"/>
        <end position="667"/>
    </location>
</feature>
<keyword evidence="12" id="KW-0413">Isomerase</keyword>
<evidence type="ECO:0000256" key="4">
    <source>
        <dbReference type="ARBA" id="ARBA00022763"/>
    </source>
</evidence>
<reference evidence="19" key="1">
    <citation type="submission" date="2020-05" db="EMBL/GenBank/DDBJ databases">
        <authorList>
            <person name="Chiriac C."/>
            <person name="Salcher M."/>
            <person name="Ghai R."/>
            <person name="Kavagutti S V."/>
        </authorList>
    </citation>
    <scope>NUCLEOTIDE SEQUENCE</scope>
</reference>
<keyword evidence="9" id="KW-0460">Magnesium</keyword>
<evidence type="ECO:0000256" key="14">
    <source>
        <dbReference type="ARBA" id="ARBA00034808"/>
    </source>
</evidence>
<dbReference type="GO" id="GO:0008854">
    <property type="term" value="F:exodeoxyribonuclease V activity"/>
    <property type="evidence" value="ECO:0007669"/>
    <property type="project" value="InterPro"/>
</dbReference>
<dbReference type="EMBL" id="CAEZYY010000041">
    <property type="protein sequence ID" value="CAB4766914.1"/>
    <property type="molecule type" value="Genomic_DNA"/>
</dbReference>
<dbReference type="GO" id="GO:0043138">
    <property type="term" value="F:3'-5' DNA helicase activity"/>
    <property type="evidence" value="ECO:0007669"/>
    <property type="project" value="UniProtKB-EC"/>
</dbReference>
<dbReference type="Gene3D" id="3.90.320.10">
    <property type="match status" value="1"/>
</dbReference>
<keyword evidence="11" id="KW-0234">DNA repair</keyword>
<comment type="catalytic activity">
    <reaction evidence="15">
        <text>ATP + H2O = ADP + phosphate + H(+)</text>
        <dbReference type="Rhea" id="RHEA:13065"/>
        <dbReference type="ChEBI" id="CHEBI:15377"/>
        <dbReference type="ChEBI" id="CHEBI:15378"/>
        <dbReference type="ChEBI" id="CHEBI:30616"/>
        <dbReference type="ChEBI" id="CHEBI:43474"/>
        <dbReference type="ChEBI" id="CHEBI:456216"/>
        <dbReference type="EC" id="5.6.2.4"/>
    </reaction>
</comment>
<dbReference type="InterPro" id="IPR000212">
    <property type="entry name" value="DNA_helicase_UvrD/REP"/>
</dbReference>
<comment type="catalytic activity">
    <reaction evidence="13">
        <text>Couples ATP hydrolysis with the unwinding of duplex DNA by translocating in the 3'-5' direction.</text>
        <dbReference type="EC" id="5.6.2.4"/>
    </reaction>
</comment>
<keyword evidence="6" id="KW-0347">Helicase</keyword>
<evidence type="ECO:0000259" key="18">
    <source>
        <dbReference type="PROSITE" id="PS51217"/>
    </source>
</evidence>
<dbReference type="InterPro" id="IPR004586">
    <property type="entry name" value="RecB"/>
</dbReference>
<evidence type="ECO:0000256" key="6">
    <source>
        <dbReference type="ARBA" id="ARBA00022806"/>
    </source>
</evidence>
<dbReference type="PANTHER" id="PTHR11070">
    <property type="entry name" value="UVRD / RECB / PCRA DNA HELICASE FAMILY MEMBER"/>
    <property type="match status" value="1"/>
</dbReference>
<dbReference type="Gene3D" id="1.10.486.10">
    <property type="entry name" value="PCRA, domain 4"/>
    <property type="match status" value="1"/>
</dbReference>
<keyword evidence="5" id="KW-0378">Hydrolase</keyword>
<dbReference type="CDD" id="cd17932">
    <property type="entry name" value="DEXQc_UvrD"/>
    <property type="match status" value="1"/>
</dbReference>
<dbReference type="HAMAP" id="MF_01485">
    <property type="entry name" value="RecB"/>
    <property type="match status" value="1"/>
</dbReference>
<dbReference type="Gene3D" id="3.40.50.300">
    <property type="entry name" value="P-loop containing nucleotide triphosphate hydrolases"/>
    <property type="match status" value="3"/>
</dbReference>
<evidence type="ECO:0000256" key="16">
    <source>
        <dbReference type="SAM" id="MobiDB-lite"/>
    </source>
</evidence>
<dbReference type="InterPro" id="IPR038726">
    <property type="entry name" value="PDDEXK_AddAB-type"/>
</dbReference>
<dbReference type="InterPro" id="IPR011604">
    <property type="entry name" value="PDDEXK-like_dom_sf"/>
</dbReference>
<evidence type="ECO:0000256" key="8">
    <source>
        <dbReference type="ARBA" id="ARBA00022840"/>
    </source>
</evidence>
<feature type="region of interest" description="Disordered" evidence="16">
    <location>
        <begin position="869"/>
        <end position="910"/>
    </location>
</feature>
<evidence type="ECO:0000256" key="1">
    <source>
        <dbReference type="ARBA" id="ARBA00022722"/>
    </source>
</evidence>
<gene>
    <name evidence="19" type="ORF">UFOPK2806_02172</name>
</gene>
<evidence type="ECO:0000256" key="5">
    <source>
        <dbReference type="ARBA" id="ARBA00022801"/>
    </source>
</evidence>
<dbReference type="PROSITE" id="PS51198">
    <property type="entry name" value="UVRD_HELICASE_ATP_BIND"/>
    <property type="match status" value="1"/>
</dbReference>
<evidence type="ECO:0000256" key="9">
    <source>
        <dbReference type="ARBA" id="ARBA00022842"/>
    </source>
</evidence>
<evidence type="ECO:0000256" key="3">
    <source>
        <dbReference type="ARBA" id="ARBA00022741"/>
    </source>
</evidence>
<evidence type="ECO:0000256" key="12">
    <source>
        <dbReference type="ARBA" id="ARBA00023235"/>
    </source>
</evidence>
<dbReference type="GO" id="GO:0009338">
    <property type="term" value="C:exodeoxyribonuclease V complex"/>
    <property type="evidence" value="ECO:0007669"/>
    <property type="project" value="TreeGrafter"/>
</dbReference>
<dbReference type="GO" id="GO:0005524">
    <property type="term" value="F:ATP binding"/>
    <property type="evidence" value="ECO:0007669"/>
    <property type="project" value="UniProtKB-KW"/>
</dbReference>
<evidence type="ECO:0000313" key="19">
    <source>
        <dbReference type="EMBL" id="CAB4766914.1"/>
    </source>
</evidence>
<dbReference type="Pfam" id="PF00580">
    <property type="entry name" value="UvrD-helicase"/>
    <property type="match status" value="1"/>
</dbReference>
<feature type="domain" description="UvrD-like helicase ATP-binding" evidence="17">
    <location>
        <begin position="2"/>
        <end position="348"/>
    </location>
</feature>
<evidence type="ECO:0000256" key="11">
    <source>
        <dbReference type="ARBA" id="ARBA00023204"/>
    </source>
</evidence>